<dbReference type="EMBL" id="JYNV01000083">
    <property type="protein sequence ID" value="KZM26961.1"/>
    <property type="molecule type" value="Genomic_DNA"/>
</dbReference>
<organism evidence="2 3">
    <name type="scientific">Didymella rabiei</name>
    <name type="common">Chickpea ascochyta blight fungus</name>
    <name type="synonym">Mycosphaerella rabiei</name>
    <dbReference type="NCBI Taxonomy" id="5454"/>
    <lineage>
        <taxon>Eukaryota</taxon>
        <taxon>Fungi</taxon>
        <taxon>Dikarya</taxon>
        <taxon>Ascomycota</taxon>
        <taxon>Pezizomycotina</taxon>
        <taxon>Dothideomycetes</taxon>
        <taxon>Pleosporomycetidae</taxon>
        <taxon>Pleosporales</taxon>
        <taxon>Pleosporineae</taxon>
        <taxon>Didymellaceae</taxon>
        <taxon>Ascochyta</taxon>
    </lineage>
</organism>
<feature type="compositionally biased region" description="Basic residues" evidence="1">
    <location>
        <begin position="173"/>
        <end position="186"/>
    </location>
</feature>
<dbReference type="Proteomes" id="UP000076837">
    <property type="component" value="Unassembled WGS sequence"/>
</dbReference>
<feature type="region of interest" description="Disordered" evidence="1">
    <location>
        <begin position="348"/>
        <end position="367"/>
    </location>
</feature>
<protein>
    <submittedName>
        <fullName evidence="2">Uncharacterized protein</fullName>
    </submittedName>
</protein>
<dbReference type="AlphaFoldDB" id="A0A163KFB4"/>
<reference evidence="2 3" key="1">
    <citation type="journal article" date="2016" name="Sci. Rep.">
        <title>Draft genome sequencing and secretome analysis of fungal phytopathogen Ascochyta rabiei provides insight into the necrotrophic effector repertoire.</title>
        <authorList>
            <person name="Verma S."/>
            <person name="Gazara R.K."/>
            <person name="Nizam S."/>
            <person name="Parween S."/>
            <person name="Chattopadhyay D."/>
            <person name="Verma P.K."/>
        </authorList>
    </citation>
    <scope>NUCLEOTIDE SEQUENCE [LARGE SCALE GENOMIC DNA]</scope>
    <source>
        <strain evidence="2 3">ArDII</strain>
    </source>
</reference>
<sequence length="406" mass="45501">MSPTTVQRRDFSPSEDPFVNALAVDDSNVTEPNLVCNLRLLHRGDSAEDVTQHAVPVETSHPSTDTSADSSIRLEQLFEEFGNDVLSGHHRNIDISFENERIEQKSPQFLRRTLPGIRAVVAQALLQCYRLTNPNFEELIVDVETREHAEAASALVPMKVTPSVQNNVQVVSRKQKKCTHGKKRKRDQPGIRMLNRPVESSKKKRKIDVSVLGLEGPCQSTKQATNTCKQKLCLESASSSEPMQPQRNSMKQKASQHKTTTPIDPTPLPPHPSGSTTPELHQQLPPNAYLTLKDSFEKPVWRCGIRHAMGHCYNAGDRKNYPGCFTALSDNVNAKVMDFYLPSRTHFHQPKPASRWRPSKPFGRTRRSTCLSHNSIAKEAYWSTIVTGSTENDALRIAVDVVTEQI</sequence>
<evidence type="ECO:0000313" key="2">
    <source>
        <dbReference type="EMBL" id="KZM26961.1"/>
    </source>
</evidence>
<feature type="compositionally biased region" description="Polar residues" evidence="1">
    <location>
        <begin position="236"/>
        <end position="253"/>
    </location>
</feature>
<feature type="region of interest" description="Disordered" evidence="1">
    <location>
        <begin position="173"/>
        <end position="205"/>
    </location>
</feature>
<comment type="caution">
    <text evidence="2">The sequence shown here is derived from an EMBL/GenBank/DDBJ whole genome shotgun (WGS) entry which is preliminary data.</text>
</comment>
<evidence type="ECO:0000313" key="3">
    <source>
        <dbReference type="Proteomes" id="UP000076837"/>
    </source>
</evidence>
<dbReference type="OrthoDB" id="3792198at2759"/>
<gene>
    <name evidence="2" type="ORF">ST47_g1887</name>
</gene>
<feature type="region of interest" description="Disordered" evidence="1">
    <location>
        <begin position="236"/>
        <end position="282"/>
    </location>
</feature>
<keyword evidence="3" id="KW-1185">Reference proteome</keyword>
<accession>A0A163KFB4</accession>
<proteinExistence type="predicted"/>
<name>A0A163KFB4_DIDRA</name>
<evidence type="ECO:0000256" key="1">
    <source>
        <dbReference type="SAM" id="MobiDB-lite"/>
    </source>
</evidence>